<sequence length="336" mass="38188">MTWDNCLRHDGPFSTKAFFCPRAKRSALAALCKSAKEGSLSLSMIATCVGNLASTVSRSDDRRAAHYVYDWPMSFTVSGYLQVLAGFARGLMRTTNQMLSSRLVTARPFRRPLLGSRKLAAAWRTANEARPPRWALYDRHGIRRDDTLPQRVVANRKQEIYSGVRGKGNPFFPFPSHLFYHVHISDAISPFQPYVSRPSHVVAADRTASNDWTQQLRRALQALYHNFWRVPYDVLQGRRFKDAITLSCQRSELEPGQASWFQDHGVAGRQWEWQSPHAGIRGGRLVDRLMAKGLSRLPKVMEYPREWRSVAEQDPDLVVNFPISSNINLNKACGGR</sequence>
<reference evidence="1 2" key="1">
    <citation type="journal article" date="2020" name="Phytopathology">
        <title>Genome Sequence Resources of Colletotrichum truncatum, C. plurivorum, C. musicola, and C. sojae: Four Species Pathogenic to Soybean (Glycine max).</title>
        <authorList>
            <person name="Rogerio F."/>
            <person name="Boufleur T.R."/>
            <person name="Ciampi-Guillardi M."/>
            <person name="Sukno S.A."/>
            <person name="Thon M.R."/>
            <person name="Massola Junior N.S."/>
            <person name="Baroncelli R."/>
        </authorList>
    </citation>
    <scope>NUCLEOTIDE SEQUENCE [LARGE SCALE GENOMIC DNA]</scope>
    <source>
        <strain evidence="1 2">LFN0009</strain>
    </source>
</reference>
<organism evidence="1 2">
    <name type="scientific">Colletotrichum sojae</name>
    <dbReference type="NCBI Taxonomy" id="2175907"/>
    <lineage>
        <taxon>Eukaryota</taxon>
        <taxon>Fungi</taxon>
        <taxon>Dikarya</taxon>
        <taxon>Ascomycota</taxon>
        <taxon>Pezizomycotina</taxon>
        <taxon>Sordariomycetes</taxon>
        <taxon>Hypocreomycetidae</taxon>
        <taxon>Glomerellales</taxon>
        <taxon>Glomerellaceae</taxon>
        <taxon>Colletotrichum</taxon>
        <taxon>Colletotrichum orchidearum species complex</taxon>
    </lineage>
</organism>
<dbReference type="EMBL" id="WIGN01000022">
    <property type="protein sequence ID" value="KAF6817312.1"/>
    <property type="molecule type" value="Genomic_DNA"/>
</dbReference>
<evidence type="ECO:0000313" key="1">
    <source>
        <dbReference type="EMBL" id="KAF6817312.1"/>
    </source>
</evidence>
<dbReference type="AlphaFoldDB" id="A0A8H6JQQ5"/>
<evidence type="ECO:0000313" key="2">
    <source>
        <dbReference type="Proteomes" id="UP000652219"/>
    </source>
</evidence>
<dbReference type="Proteomes" id="UP000652219">
    <property type="component" value="Unassembled WGS sequence"/>
</dbReference>
<proteinExistence type="predicted"/>
<protein>
    <submittedName>
        <fullName evidence="1">Uncharacterized protein</fullName>
    </submittedName>
</protein>
<keyword evidence="2" id="KW-1185">Reference proteome</keyword>
<name>A0A8H6JQQ5_9PEZI</name>
<accession>A0A8H6JQQ5</accession>
<gene>
    <name evidence="1" type="ORF">CSOJ01_02494</name>
</gene>
<comment type="caution">
    <text evidence="1">The sequence shown here is derived from an EMBL/GenBank/DDBJ whole genome shotgun (WGS) entry which is preliminary data.</text>
</comment>